<dbReference type="Proteomes" id="UP001642409">
    <property type="component" value="Unassembled WGS sequence"/>
</dbReference>
<sequence length="145" mass="16947">MMITQQLHIQEYSSSRIVSPMSGNSYPSSRYSQTRNRKLCSENFRNDQNFNLIQRQSQNISKNHICQELLDQVSDYPDQGQLWITQNKMTHLTVTLSSVLRLKTIYKSKLSYTQRYHKLISTSYLIFQDCPSEQPPQTSLSQFGT</sequence>
<organism evidence="1">
    <name type="scientific">Hexamita inflata</name>
    <dbReference type="NCBI Taxonomy" id="28002"/>
    <lineage>
        <taxon>Eukaryota</taxon>
        <taxon>Metamonada</taxon>
        <taxon>Diplomonadida</taxon>
        <taxon>Hexamitidae</taxon>
        <taxon>Hexamitinae</taxon>
        <taxon>Hexamita</taxon>
    </lineage>
</organism>
<evidence type="ECO:0000313" key="1">
    <source>
        <dbReference type="EMBL" id="CAI9914884.1"/>
    </source>
</evidence>
<keyword evidence="3" id="KW-1185">Reference proteome</keyword>
<reference evidence="2 3" key="2">
    <citation type="submission" date="2024-07" db="EMBL/GenBank/DDBJ databases">
        <authorList>
            <person name="Akdeniz Z."/>
        </authorList>
    </citation>
    <scope>NUCLEOTIDE SEQUENCE [LARGE SCALE GENOMIC DNA]</scope>
</reference>
<evidence type="ECO:0000313" key="3">
    <source>
        <dbReference type="Proteomes" id="UP001642409"/>
    </source>
</evidence>
<dbReference type="AlphaFoldDB" id="A0AA86N8E4"/>
<name>A0AA86N8E4_9EUKA</name>
<protein>
    <submittedName>
        <fullName evidence="2">Hypothetical_protein</fullName>
    </submittedName>
</protein>
<dbReference type="EMBL" id="CAXDID020000451">
    <property type="protein sequence ID" value="CAL6093013.1"/>
    <property type="molecule type" value="Genomic_DNA"/>
</dbReference>
<dbReference type="EMBL" id="CATOUU010000061">
    <property type="protein sequence ID" value="CAI9914884.1"/>
    <property type="molecule type" value="Genomic_DNA"/>
</dbReference>
<accession>A0AA86N8E4</accession>
<evidence type="ECO:0000313" key="2">
    <source>
        <dbReference type="EMBL" id="CAL6093013.1"/>
    </source>
</evidence>
<gene>
    <name evidence="1" type="ORF">HINF_LOCUS2529</name>
    <name evidence="2" type="ORF">HINF_LOCUS66635</name>
</gene>
<reference evidence="1" key="1">
    <citation type="submission" date="2023-06" db="EMBL/GenBank/DDBJ databases">
        <authorList>
            <person name="Kurt Z."/>
        </authorList>
    </citation>
    <scope>NUCLEOTIDE SEQUENCE</scope>
</reference>
<proteinExistence type="predicted"/>
<comment type="caution">
    <text evidence="1">The sequence shown here is derived from an EMBL/GenBank/DDBJ whole genome shotgun (WGS) entry which is preliminary data.</text>
</comment>